<organism evidence="2 3">
    <name type="scientific">Tautonia sociabilis</name>
    <dbReference type="NCBI Taxonomy" id="2080755"/>
    <lineage>
        <taxon>Bacteria</taxon>
        <taxon>Pseudomonadati</taxon>
        <taxon>Planctomycetota</taxon>
        <taxon>Planctomycetia</taxon>
        <taxon>Isosphaerales</taxon>
        <taxon>Isosphaeraceae</taxon>
        <taxon>Tautonia</taxon>
    </lineage>
</organism>
<dbReference type="Proteomes" id="UP000280296">
    <property type="component" value="Unassembled WGS sequence"/>
</dbReference>
<feature type="domain" description="DUF1549" evidence="1">
    <location>
        <begin position="25"/>
        <end position="185"/>
    </location>
</feature>
<dbReference type="PANTHER" id="PTHR35889:SF3">
    <property type="entry name" value="F-BOX DOMAIN-CONTAINING PROTEIN"/>
    <property type="match status" value="1"/>
</dbReference>
<evidence type="ECO:0000313" key="2">
    <source>
        <dbReference type="EMBL" id="RUL84690.1"/>
    </source>
</evidence>
<dbReference type="OrthoDB" id="289126at2"/>
<comment type="caution">
    <text evidence="2">The sequence shown here is derived from an EMBL/GenBank/DDBJ whole genome shotgun (WGS) entry which is preliminary data.</text>
</comment>
<protein>
    <submittedName>
        <fullName evidence="2">DUF1549 domain-containing protein</fullName>
    </submittedName>
</protein>
<keyword evidence="3" id="KW-1185">Reference proteome</keyword>
<reference evidence="2 3" key="1">
    <citation type="submission" date="2018-12" db="EMBL/GenBank/DDBJ databases">
        <authorList>
            <person name="Toschakov S.V."/>
        </authorList>
    </citation>
    <scope>NUCLEOTIDE SEQUENCE [LARGE SCALE GENOMIC DNA]</scope>
    <source>
        <strain evidence="2 3">GM2012</strain>
    </source>
</reference>
<dbReference type="AlphaFoldDB" id="A0A432MFC7"/>
<accession>A0A432MFC7</accession>
<dbReference type="PANTHER" id="PTHR35889">
    <property type="entry name" value="CYCLOINULO-OLIGOSACCHARIDE FRUCTANOTRANSFERASE-RELATED"/>
    <property type="match status" value="1"/>
</dbReference>
<dbReference type="EMBL" id="RYZH01000046">
    <property type="protein sequence ID" value="RUL84690.1"/>
    <property type="molecule type" value="Genomic_DNA"/>
</dbReference>
<evidence type="ECO:0000259" key="1">
    <source>
        <dbReference type="Pfam" id="PF07583"/>
    </source>
</evidence>
<gene>
    <name evidence="2" type="ORF">TsocGM_19905</name>
</gene>
<sequence length="226" mass="25501">MSPGSWPEDRTDLGRSAPADVVKAVDVSFRGRWEREGILPAPRADDLAIMRRLSLALTGSIPSLEEIRAFEARPPDRRVAEWVDLLLEDRRSADYLAERFTRAFVGTEAGPFIVFRRRRFRSWLSDQILENRPFDGIVRDLIASDGLWTDRPATNFLTATYDPEREIPDPDRLASRSARAFLGLTGSLESEFPDQPSGHEVDHRQLDERLAAGRRPLVVLAQPAAP</sequence>
<name>A0A432MFC7_9BACT</name>
<evidence type="ECO:0000313" key="3">
    <source>
        <dbReference type="Proteomes" id="UP000280296"/>
    </source>
</evidence>
<reference evidence="2 3" key="2">
    <citation type="submission" date="2019-01" db="EMBL/GenBank/DDBJ databases">
        <title>Tautonia sociabilis, a novel thermotolerant planctomycete of Isosphaeraceae family, isolated from a 4000 m deep subterranean habitat.</title>
        <authorList>
            <person name="Kovaleva O.L."/>
            <person name="Elcheninov A.G."/>
            <person name="Van Heerden E."/>
            <person name="Toshchakov S.V."/>
            <person name="Novikov A."/>
            <person name="Bonch-Osmolovskaya E.A."/>
            <person name="Kublanov I.V."/>
        </authorList>
    </citation>
    <scope>NUCLEOTIDE SEQUENCE [LARGE SCALE GENOMIC DNA]</scope>
    <source>
        <strain evidence="2 3">GM2012</strain>
    </source>
</reference>
<feature type="non-terminal residue" evidence="2">
    <location>
        <position position="226"/>
    </location>
</feature>
<proteinExistence type="predicted"/>
<dbReference type="Pfam" id="PF07583">
    <property type="entry name" value="PSCyt2"/>
    <property type="match status" value="1"/>
</dbReference>
<dbReference type="InterPro" id="IPR011444">
    <property type="entry name" value="DUF1549"/>
</dbReference>